<evidence type="ECO:0000313" key="1">
    <source>
        <dbReference type="EMBL" id="KAJ3048858.1"/>
    </source>
</evidence>
<keyword evidence="2" id="KW-1185">Reference proteome</keyword>
<protein>
    <submittedName>
        <fullName evidence="1">Uncharacterized protein</fullName>
    </submittedName>
</protein>
<sequence>MLSLLKTVFPIRYHEARTLFVEIYGRWSEVLDSPGRRAIGNGSQTVVEDLLDAILYDRHLYEGTVVRPRHLELADEIDDRIYDALAAYNSVKSYRNSVGAVRKGSLAGVHGLWDLIVVMLGWALRG</sequence>
<gene>
    <name evidence="1" type="ORF">HK097_010135</name>
</gene>
<accession>A0AAD5S807</accession>
<dbReference type="EMBL" id="JADGJD010000727">
    <property type="protein sequence ID" value="KAJ3048858.1"/>
    <property type="molecule type" value="Genomic_DNA"/>
</dbReference>
<name>A0AAD5S807_9FUNG</name>
<dbReference type="AlphaFoldDB" id="A0AAD5S807"/>
<evidence type="ECO:0000313" key="2">
    <source>
        <dbReference type="Proteomes" id="UP001212841"/>
    </source>
</evidence>
<proteinExistence type="predicted"/>
<dbReference type="Proteomes" id="UP001212841">
    <property type="component" value="Unassembled WGS sequence"/>
</dbReference>
<reference evidence="1" key="1">
    <citation type="submission" date="2020-05" db="EMBL/GenBank/DDBJ databases">
        <title>Phylogenomic resolution of chytrid fungi.</title>
        <authorList>
            <person name="Stajich J.E."/>
            <person name="Amses K."/>
            <person name="Simmons R."/>
            <person name="Seto K."/>
            <person name="Myers J."/>
            <person name="Bonds A."/>
            <person name="Quandt C.A."/>
            <person name="Barry K."/>
            <person name="Liu P."/>
            <person name="Grigoriev I."/>
            <person name="Longcore J.E."/>
            <person name="James T.Y."/>
        </authorList>
    </citation>
    <scope>NUCLEOTIDE SEQUENCE</scope>
    <source>
        <strain evidence="1">JEL0318</strain>
    </source>
</reference>
<organism evidence="1 2">
    <name type="scientific">Rhizophlyctis rosea</name>
    <dbReference type="NCBI Taxonomy" id="64517"/>
    <lineage>
        <taxon>Eukaryota</taxon>
        <taxon>Fungi</taxon>
        <taxon>Fungi incertae sedis</taxon>
        <taxon>Chytridiomycota</taxon>
        <taxon>Chytridiomycota incertae sedis</taxon>
        <taxon>Chytridiomycetes</taxon>
        <taxon>Rhizophlyctidales</taxon>
        <taxon>Rhizophlyctidaceae</taxon>
        <taxon>Rhizophlyctis</taxon>
    </lineage>
</organism>
<comment type="caution">
    <text evidence="1">The sequence shown here is derived from an EMBL/GenBank/DDBJ whole genome shotgun (WGS) entry which is preliminary data.</text>
</comment>